<keyword evidence="1" id="KW-0472">Membrane</keyword>
<proteinExistence type="predicted"/>
<organism evidence="2 3">
    <name type="scientific">Pseudomonas syringae pv. aceris</name>
    <dbReference type="NCBI Taxonomy" id="199198"/>
    <lineage>
        <taxon>Bacteria</taxon>
        <taxon>Pseudomonadati</taxon>
        <taxon>Pseudomonadota</taxon>
        <taxon>Gammaproteobacteria</taxon>
        <taxon>Pseudomonadales</taxon>
        <taxon>Pseudomonadaceae</taxon>
        <taxon>Pseudomonas</taxon>
        <taxon>Pseudomonas syringae</taxon>
    </lineage>
</organism>
<keyword evidence="1" id="KW-1133">Transmembrane helix</keyword>
<sequence>MARLSRAAQQKKNREIKWLIIVVLVVVLLITGLTMLFRNRDKAPDRETLCPTTGALGHYIVLIDNTDPYRFVQKEALLQRMRSLATRGVPEGYMVSVFVLGSDFIAHAKPVFEKCNPGIGEDKSGMTANLARIKKRYQQEFVEPLVAVADSLLLKESSQRSPIFEMLQLVAINGFEHQQIKGERKLIVFSDMIPNVPQFSMYKAVPDFQTFKQAPYGQTTKAQLNNVDVELNFLLNRPEIQKRSQAGFWESYFINSGANVTRTDPMEG</sequence>
<gene>
    <name evidence="2" type="ORF">ALO91_02091</name>
</gene>
<dbReference type="EMBL" id="LJPM01000343">
    <property type="protein sequence ID" value="KPW17855.1"/>
    <property type="molecule type" value="Genomic_DNA"/>
</dbReference>
<evidence type="ECO:0000313" key="3">
    <source>
        <dbReference type="Proteomes" id="UP000050297"/>
    </source>
</evidence>
<evidence type="ECO:0008006" key="4">
    <source>
        <dbReference type="Google" id="ProtNLM"/>
    </source>
</evidence>
<dbReference type="AlphaFoldDB" id="A0A0P9HZU3"/>
<evidence type="ECO:0000313" key="2">
    <source>
        <dbReference type="EMBL" id="KPW17855.1"/>
    </source>
</evidence>
<accession>A0A0P9HZU3</accession>
<comment type="caution">
    <text evidence="2">The sequence shown here is derived from an EMBL/GenBank/DDBJ whole genome shotgun (WGS) entry which is preliminary data.</text>
</comment>
<keyword evidence="1" id="KW-0812">Transmembrane</keyword>
<feature type="transmembrane region" description="Helical" evidence="1">
    <location>
        <begin position="16"/>
        <end position="37"/>
    </location>
</feature>
<reference evidence="2 3" key="1">
    <citation type="submission" date="2015-09" db="EMBL/GenBank/DDBJ databases">
        <title>Genome announcement of multiple Pseudomonas syringae strains.</title>
        <authorList>
            <person name="Thakur S."/>
            <person name="Wang P.W."/>
            <person name="Gong Y."/>
            <person name="Weir B.S."/>
            <person name="Guttman D.S."/>
        </authorList>
    </citation>
    <scope>NUCLEOTIDE SEQUENCE [LARGE SCALE GENOMIC DNA]</scope>
    <source>
        <strain evidence="2 3">ICMP2802</strain>
    </source>
</reference>
<dbReference type="RefSeq" id="WP_057450116.1">
    <property type="nucleotide sequence ID" value="NZ_LJPM01000343.1"/>
</dbReference>
<evidence type="ECO:0000256" key="1">
    <source>
        <dbReference type="SAM" id="Phobius"/>
    </source>
</evidence>
<dbReference type="PATRIC" id="fig|199198.5.peg.2958"/>
<dbReference type="Proteomes" id="UP000050297">
    <property type="component" value="Unassembled WGS sequence"/>
</dbReference>
<protein>
    <recommendedName>
        <fullName evidence="4">VWFA domain-containing protein</fullName>
    </recommendedName>
</protein>
<name>A0A0P9HZU3_PSESX</name>